<dbReference type="GO" id="GO:0005524">
    <property type="term" value="F:ATP binding"/>
    <property type="evidence" value="ECO:0007669"/>
    <property type="project" value="UniProtKB-KW"/>
</dbReference>
<proteinExistence type="inferred from homology"/>
<dbReference type="GO" id="GO:0005737">
    <property type="term" value="C:cytoplasm"/>
    <property type="evidence" value="ECO:0007669"/>
    <property type="project" value="InterPro"/>
</dbReference>
<evidence type="ECO:0000313" key="10">
    <source>
        <dbReference type="Proteomes" id="UP000178448"/>
    </source>
</evidence>
<name>A0A1F5YNA2_9BACT</name>
<dbReference type="CDD" id="cd00553">
    <property type="entry name" value="NAD_synthase"/>
    <property type="match status" value="1"/>
</dbReference>
<dbReference type="EC" id="6.3.1.5" evidence="7"/>
<dbReference type="GO" id="GO:0003952">
    <property type="term" value="F:NAD+ synthase (glutamine-hydrolyzing) activity"/>
    <property type="evidence" value="ECO:0007669"/>
    <property type="project" value="InterPro"/>
</dbReference>
<dbReference type="Gene3D" id="3.40.50.620">
    <property type="entry name" value="HUPs"/>
    <property type="match status" value="1"/>
</dbReference>
<dbReference type="GO" id="GO:0004359">
    <property type="term" value="F:glutaminase activity"/>
    <property type="evidence" value="ECO:0007669"/>
    <property type="project" value="InterPro"/>
</dbReference>
<evidence type="ECO:0000256" key="3">
    <source>
        <dbReference type="ARBA" id="ARBA00022741"/>
    </source>
</evidence>
<evidence type="ECO:0000256" key="4">
    <source>
        <dbReference type="ARBA" id="ARBA00022840"/>
    </source>
</evidence>
<dbReference type="GO" id="GO:0008795">
    <property type="term" value="F:NAD+ synthase activity"/>
    <property type="evidence" value="ECO:0007669"/>
    <property type="project" value="UniProtKB-EC"/>
</dbReference>
<dbReference type="SUPFAM" id="SSF52402">
    <property type="entry name" value="Adenine nucleotide alpha hydrolases-like"/>
    <property type="match status" value="1"/>
</dbReference>
<protein>
    <recommendedName>
        <fullName evidence="7">NH(3)-dependent NAD(+) synthetase</fullName>
        <ecNumber evidence="7">6.3.1.5</ecNumber>
    </recommendedName>
</protein>
<dbReference type="Proteomes" id="UP000178448">
    <property type="component" value="Unassembled WGS sequence"/>
</dbReference>
<dbReference type="GO" id="GO:0009435">
    <property type="term" value="P:NAD+ biosynthetic process"/>
    <property type="evidence" value="ECO:0007669"/>
    <property type="project" value="UniProtKB-UniPathway"/>
</dbReference>
<evidence type="ECO:0000259" key="8">
    <source>
        <dbReference type="Pfam" id="PF02540"/>
    </source>
</evidence>
<comment type="catalytic activity">
    <reaction evidence="7">
        <text>deamido-NAD(+) + NH4(+) + ATP = AMP + diphosphate + NAD(+) + H(+)</text>
        <dbReference type="Rhea" id="RHEA:21188"/>
        <dbReference type="ChEBI" id="CHEBI:15378"/>
        <dbReference type="ChEBI" id="CHEBI:28938"/>
        <dbReference type="ChEBI" id="CHEBI:30616"/>
        <dbReference type="ChEBI" id="CHEBI:33019"/>
        <dbReference type="ChEBI" id="CHEBI:57540"/>
        <dbReference type="ChEBI" id="CHEBI:58437"/>
        <dbReference type="ChEBI" id="CHEBI:456215"/>
        <dbReference type="EC" id="6.3.1.5"/>
    </reaction>
</comment>
<evidence type="ECO:0000256" key="7">
    <source>
        <dbReference type="RuleBase" id="RU003812"/>
    </source>
</evidence>
<reference evidence="9 10" key="1">
    <citation type="journal article" date="2016" name="Nat. Commun.">
        <title>Thousands of microbial genomes shed light on interconnected biogeochemical processes in an aquifer system.</title>
        <authorList>
            <person name="Anantharaman K."/>
            <person name="Brown C.T."/>
            <person name="Hug L.A."/>
            <person name="Sharon I."/>
            <person name="Castelle C.J."/>
            <person name="Probst A.J."/>
            <person name="Thomas B.C."/>
            <person name="Singh A."/>
            <person name="Wilkins M.J."/>
            <person name="Karaoz U."/>
            <person name="Brodie E.L."/>
            <person name="Williams K.H."/>
            <person name="Hubbard S.S."/>
            <person name="Banfield J.F."/>
        </authorList>
    </citation>
    <scope>NUCLEOTIDE SEQUENCE [LARGE SCALE GENOMIC DNA]</scope>
</reference>
<evidence type="ECO:0000256" key="1">
    <source>
        <dbReference type="ARBA" id="ARBA00004790"/>
    </source>
</evidence>
<dbReference type="UniPathway" id="UPA00253"/>
<evidence type="ECO:0000313" key="9">
    <source>
        <dbReference type="EMBL" id="OGG01635.1"/>
    </source>
</evidence>
<dbReference type="STRING" id="1798374.A2Z33_07660"/>
<dbReference type="AlphaFoldDB" id="A0A1F5YNA2"/>
<comment type="caution">
    <text evidence="9">The sequence shown here is derived from an EMBL/GenBank/DDBJ whole genome shotgun (WGS) entry which is preliminary data.</text>
</comment>
<dbReference type="InterPro" id="IPR022310">
    <property type="entry name" value="NAD/GMP_synthase"/>
</dbReference>
<comment type="pathway">
    <text evidence="1">Cofactor biosynthesis; NAD(+) biosynthesis.</text>
</comment>
<keyword evidence="2 6" id="KW-0436">Ligase</keyword>
<dbReference type="InterPro" id="IPR003694">
    <property type="entry name" value="NAD_synthase"/>
</dbReference>
<dbReference type="InterPro" id="IPR014729">
    <property type="entry name" value="Rossmann-like_a/b/a_fold"/>
</dbReference>
<dbReference type="PANTHER" id="PTHR23090:SF9">
    <property type="entry name" value="GLUTAMINE-DEPENDENT NAD(+) SYNTHETASE"/>
    <property type="match status" value="1"/>
</dbReference>
<dbReference type="EMBL" id="MFJD01000012">
    <property type="protein sequence ID" value="OGG01635.1"/>
    <property type="molecule type" value="Genomic_DNA"/>
</dbReference>
<evidence type="ECO:0000256" key="6">
    <source>
        <dbReference type="RuleBase" id="RU003811"/>
    </source>
</evidence>
<comment type="similarity">
    <text evidence="6">Belongs to the NAD synthetase family.</text>
</comment>
<accession>A0A1F5YNA2</accession>
<organism evidence="9 10">
    <name type="scientific">Candidatus Gottesmanbacteria bacterium RBG_16_52_11</name>
    <dbReference type="NCBI Taxonomy" id="1798374"/>
    <lineage>
        <taxon>Bacteria</taxon>
        <taxon>Candidatus Gottesmaniibacteriota</taxon>
    </lineage>
</organism>
<gene>
    <name evidence="9" type="ORF">A2Z33_07660</name>
</gene>
<keyword evidence="3 6" id="KW-0547">Nucleotide-binding</keyword>
<sequence length="257" mass="27577">MKSDDPAETAARLVNFLQNGFSKAGFSRATIGMSGGVDSATAAALTVRALGAESVYPALLPYGALSTEGVLDAMTAVTAFGIPLSNVTRIDIAKAVDAVTGSGPTDQLRRGNVMARIRMVYIFDQAKKRNSLVVGTENRSEHLLGYYTRFGDEGSDIEPLRGLYKTEVYALARAIGVPESIVTKLPTAGLWAGQTDEGELGFDYASADRILEMVIDRNQTPDEVVAAGIAGELVTKVLQRVKENDFKHRLPIIPDRL</sequence>
<dbReference type="Pfam" id="PF02540">
    <property type="entry name" value="NAD_synthase"/>
    <property type="match status" value="1"/>
</dbReference>
<feature type="domain" description="NAD/GMP synthase" evidence="8">
    <location>
        <begin position="11"/>
        <end position="251"/>
    </location>
</feature>
<keyword evidence="4 6" id="KW-0067">ATP-binding</keyword>
<dbReference type="PANTHER" id="PTHR23090">
    <property type="entry name" value="NH 3 /GLUTAMINE-DEPENDENT NAD + SYNTHETASE"/>
    <property type="match status" value="1"/>
</dbReference>
<dbReference type="FunFam" id="3.40.50.620:FF:000106">
    <property type="entry name" value="Glutamine-dependent NAD(+) synthetase"/>
    <property type="match status" value="1"/>
</dbReference>
<keyword evidence="5 6" id="KW-0520">NAD</keyword>
<evidence type="ECO:0000256" key="2">
    <source>
        <dbReference type="ARBA" id="ARBA00022598"/>
    </source>
</evidence>
<dbReference type="NCBIfam" id="TIGR00552">
    <property type="entry name" value="nadE"/>
    <property type="match status" value="1"/>
</dbReference>
<evidence type="ECO:0000256" key="5">
    <source>
        <dbReference type="ARBA" id="ARBA00023027"/>
    </source>
</evidence>
<dbReference type="NCBIfam" id="NF010587">
    <property type="entry name" value="PRK13980.1"/>
    <property type="match status" value="1"/>
</dbReference>